<gene>
    <name evidence="2" type="ORF">DR864_00795</name>
</gene>
<dbReference type="EMBL" id="CP030850">
    <property type="protein sequence ID" value="AXE16363.1"/>
    <property type="molecule type" value="Genomic_DNA"/>
</dbReference>
<dbReference type="KEGG" id="run:DR864_00795"/>
<evidence type="ECO:0000313" key="3">
    <source>
        <dbReference type="Proteomes" id="UP000251993"/>
    </source>
</evidence>
<dbReference type="Pfam" id="PF14356">
    <property type="entry name" value="DUF4403"/>
    <property type="match status" value="1"/>
</dbReference>
<feature type="transmembrane region" description="Helical" evidence="1">
    <location>
        <begin position="12"/>
        <end position="37"/>
    </location>
</feature>
<accession>A0A344TCJ2</accession>
<protein>
    <recommendedName>
        <fullName evidence="4">DUF4403 family protein</fullName>
    </recommendedName>
</protein>
<organism evidence="2 3">
    <name type="scientific">Runella rosea</name>
    <dbReference type="NCBI Taxonomy" id="2259595"/>
    <lineage>
        <taxon>Bacteria</taxon>
        <taxon>Pseudomonadati</taxon>
        <taxon>Bacteroidota</taxon>
        <taxon>Cytophagia</taxon>
        <taxon>Cytophagales</taxon>
        <taxon>Spirosomataceae</taxon>
        <taxon>Runella</taxon>
    </lineage>
</organism>
<dbReference type="OrthoDB" id="617059at2"/>
<evidence type="ECO:0000313" key="2">
    <source>
        <dbReference type="EMBL" id="AXE16363.1"/>
    </source>
</evidence>
<reference evidence="2 3" key="1">
    <citation type="submission" date="2018-07" db="EMBL/GenBank/DDBJ databases">
        <title>Genome sequencing of Runella.</title>
        <authorList>
            <person name="Baek M.-G."/>
            <person name="Yi H."/>
        </authorList>
    </citation>
    <scope>NUCLEOTIDE SEQUENCE [LARGE SCALE GENOMIC DNA]</scope>
    <source>
        <strain evidence="2 3">HYN0085</strain>
    </source>
</reference>
<keyword evidence="1" id="KW-0812">Transmembrane</keyword>
<name>A0A344TCJ2_9BACT</name>
<dbReference type="Proteomes" id="UP000251993">
    <property type="component" value="Chromosome"/>
</dbReference>
<keyword evidence="1" id="KW-0472">Membrane</keyword>
<evidence type="ECO:0000256" key="1">
    <source>
        <dbReference type="SAM" id="Phobius"/>
    </source>
</evidence>
<sequence length="493" mass="54974">MLLDKVGVKPLVLRYTFSCPFSSLIYLSFFVLSLLVIGCKPPTTTQPKAPAEAYQHTNMEIQSEKHKSVVHVPIELSIAEVTKHLNVQVQGLIYEDNSFSDDNQDNFKIKVWKRAPIVAEARDSLLYYTVPLKIWAEKAYKIAPLGIEISGSQSTEFQLNLKFMTRFGIDPDWKVSTNTVSAGFDWVTKPSIKVAGIDIPITGLVSRKISENLGTISKSIDDNVRKNFIIKPYVIQAWNLIREPRLLSEEYRSWLVVTPTDILASPFEIKNGKISATIGIRGFTQTVIGAKPVMKPVVDVPNLIITNDIPQGFQIGLIGVVPYEEASRLAAAQFIGKTFDFKDGKYKIEVTEVDIYGQNDKLVIKAGLKGSINGVIYLKGVPYYDADTRLLSLKNVDYDLSTRNVLVQTANWLLQGRFAKQIEQQFVFPIGTQIDEAQKAIRQQLTNRKVAKGVDLGGRLDTLVPDQVYLTPTSLVALVVAKGRIEVKIDGLL</sequence>
<keyword evidence="3" id="KW-1185">Reference proteome</keyword>
<keyword evidence="1" id="KW-1133">Transmembrane helix</keyword>
<evidence type="ECO:0008006" key="4">
    <source>
        <dbReference type="Google" id="ProtNLM"/>
    </source>
</evidence>
<proteinExistence type="predicted"/>
<dbReference type="AlphaFoldDB" id="A0A344TCJ2"/>
<dbReference type="InterPro" id="IPR025515">
    <property type="entry name" value="DUF4403"/>
</dbReference>